<protein>
    <submittedName>
        <fullName evidence="2">Uncharacterized protein</fullName>
    </submittedName>
</protein>
<keyword evidence="3" id="KW-1185">Reference proteome</keyword>
<dbReference type="AlphaFoldDB" id="A0A9P6AMU3"/>
<sequence>MDNVEFRAALFSDSTEKAKEENRSKIKSQMYAALCEIIFGNDEDQAVKEDYENGKVRYATSLAGQINNWHSRYKMEVVKLKDTGRGLLAEEMGEDSEIKNYYGVYILKHMIESLRVTLLTDQIVAKWPLFETLHGWWQEMPNYNPIAVTNSVPGQDHSSRAQELFEVSDTKKTETEDIRLCRTVPSPEKASVSVDTSDDEGDSVEKLTQNFSEMSSPTHKSKNISILYSPSLASPSLDFDIHPMRMPISTKTKPENSLDLLKDFRGWDINKQKIAKGSSAKPPLMTCKDPAAVLAAACSEEAALAHRWLETSHAEKVLLLDGRATKRKHHYEGAAEEHRLMENCEKRQHDLEMKHLEIEQMKLQLQLAQACQSAPAGPSYTPQMDHLGSASTLGPPLLPVFHPHMLALGASSPFTESGSFSSSGPGEYSQGGVPDSSERMGTLGDMDYGMDYTSELHAQFGAEGAHM</sequence>
<dbReference type="Proteomes" id="UP000886523">
    <property type="component" value="Unassembled WGS sequence"/>
</dbReference>
<accession>A0A9P6AMU3</accession>
<feature type="region of interest" description="Disordered" evidence="1">
    <location>
        <begin position="413"/>
        <end position="437"/>
    </location>
</feature>
<feature type="compositionally biased region" description="Low complexity" evidence="1">
    <location>
        <begin position="413"/>
        <end position="428"/>
    </location>
</feature>
<organism evidence="2 3">
    <name type="scientific">Hydnum rufescens UP504</name>
    <dbReference type="NCBI Taxonomy" id="1448309"/>
    <lineage>
        <taxon>Eukaryota</taxon>
        <taxon>Fungi</taxon>
        <taxon>Dikarya</taxon>
        <taxon>Basidiomycota</taxon>
        <taxon>Agaricomycotina</taxon>
        <taxon>Agaricomycetes</taxon>
        <taxon>Cantharellales</taxon>
        <taxon>Hydnaceae</taxon>
        <taxon>Hydnum</taxon>
    </lineage>
</organism>
<proteinExistence type="predicted"/>
<evidence type="ECO:0000313" key="3">
    <source>
        <dbReference type="Proteomes" id="UP000886523"/>
    </source>
</evidence>
<evidence type="ECO:0000313" key="2">
    <source>
        <dbReference type="EMBL" id="KAF9508692.1"/>
    </source>
</evidence>
<evidence type="ECO:0000256" key="1">
    <source>
        <dbReference type="SAM" id="MobiDB-lite"/>
    </source>
</evidence>
<dbReference type="EMBL" id="MU129053">
    <property type="protein sequence ID" value="KAF9508692.1"/>
    <property type="molecule type" value="Genomic_DNA"/>
</dbReference>
<comment type="caution">
    <text evidence="2">The sequence shown here is derived from an EMBL/GenBank/DDBJ whole genome shotgun (WGS) entry which is preliminary data.</text>
</comment>
<gene>
    <name evidence="2" type="ORF">BS47DRAFT_1397591</name>
</gene>
<name>A0A9P6AMU3_9AGAM</name>
<dbReference type="OrthoDB" id="3269075at2759"/>
<reference evidence="2" key="1">
    <citation type="journal article" date="2020" name="Nat. Commun.">
        <title>Large-scale genome sequencing of mycorrhizal fungi provides insights into the early evolution of symbiotic traits.</title>
        <authorList>
            <person name="Miyauchi S."/>
            <person name="Kiss E."/>
            <person name="Kuo A."/>
            <person name="Drula E."/>
            <person name="Kohler A."/>
            <person name="Sanchez-Garcia M."/>
            <person name="Morin E."/>
            <person name="Andreopoulos B."/>
            <person name="Barry K.W."/>
            <person name="Bonito G."/>
            <person name="Buee M."/>
            <person name="Carver A."/>
            <person name="Chen C."/>
            <person name="Cichocki N."/>
            <person name="Clum A."/>
            <person name="Culley D."/>
            <person name="Crous P.W."/>
            <person name="Fauchery L."/>
            <person name="Girlanda M."/>
            <person name="Hayes R.D."/>
            <person name="Keri Z."/>
            <person name="LaButti K."/>
            <person name="Lipzen A."/>
            <person name="Lombard V."/>
            <person name="Magnuson J."/>
            <person name="Maillard F."/>
            <person name="Murat C."/>
            <person name="Nolan M."/>
            <person name="Ohm R.A."/>
            <person name="Pangilinan J."/>
            <person name="Pereira M.F."/>
            <person name="Perotto S."/>
            <person name="Peter M."/>
            <person name="Pfister S."/>
            <person name="Riley R."/>
            <person name="Sitrit Y."/>
            <person name="Stielow J.B."/>
            <person name="Szollosi G."/>
            <person name="Zifcakova L."/>
            <person name="Stursova M."/>
            <person name="Spatafora J.W."/>
            <person name="Tedersoo L."/>
            <person name="Vaario L.M."/>
            <person name="Yamada A."/>
            <person name="Yan M."/>
            <person name="Wang P."/>
            <person name="Xu J."/>
            <person name="Bruns T."/>
            <person name="Baldrian P."/>
            <person name="Vilgalys R."/>
            <person name="Dunand C."/>
            <person name="Henrissat B."/>
            <person name="Grigoriev I.V."/>
            <person name="Hibbett D."/>
            <person name="Nagy L.G."/>
            <person name="Martin F.M."/>
        </authorList>
    </citation>
    <scope>NUCLEOTIDE SEQUENCE</scope>
    <source>
        <strain evidence="2">UP504</strain>
    </source>
</reference>